<accession>A0ABY7DBF5</accession>
<organism evidence="1 2">
    <name type="scientific">Mya arenaria</name>
    <name type="common">Soft-shell clam</name>
    <dbReference type="NCBI Taxonomy" id="6604"/>
    <lineage>
        <taxon>Eukaryota</taxon>
        <taxon>Metazoa</taxon>
        <taxon>Spiralia</taxon>
        <taxon>Lophotrochozoa</taxon>
        <taxon>Mollusca</taxon>
        <taxon>Bivalvia</taxon>
        <taxon>Autobranchia</taxon>
        <taxon>Heteroconchia</taxon>
        <taxon>Euheterodonta</taxon>
        <taxon>Imparidentia</taxon>
        <taxon>Neoheterodontei</taxon>
        <taxon>Myida</taxon>
        <taxon>Myoidea</taxon>
        <taxon>Myidae</taxon>
        <taxon>Mya</taxon>
    </lineage>
</organism>
<protein>
    <submittedName>
        <fullName evidence="1">Uncharacterized protein</fullName>
    </submittedName>
</protein>
<dbReference type="EMBL" id="CP111012">
    <property type="protein sequence ID" value="WAQ94994.1"/>
    <property type="molecule type" value="Genomic_DNA"/>
</dbReference>
<evidence type="ECO:0000313" key="1">
    <source>
        <dbReference type="EMBL" id="WAQ94994.1"/>
    </source>
</evidence>
<name>A0ABY7DBF5_MYAAR</name>
<keyword evidence="2" id="KW-1185">Reference proteome</keyword>
<reference evidence="1" key="1">
    <citation type="submission" date="2022-11" db="EMBL/GenBank/DDBJ databases">
        <title>Centuries of genome instability and evolution in soft-shell clam transmissible cancer (bioRxiv).</title>
        <authorList>
            <person name="Hart S.F.M."/>
            <person name="Yonemitsu M.A."/>
            <person name="Giersch R.M."/>
            <person name="Beal B.F."/>
            <person name="Arriagada G."/>
            <person name="Davis B.W."/>
            <person name="Ostrander E.A."/>
            <person name="Goff S.P."/>
            <person name="Metzger M.J."/>
        </authorList>
    </citation>
    <scope>NUCLEOTIDE SEQUENCE</scope>
    <source>
        <strain evidence="1">MELC-2E11</strain>
        <tissue evidence="1">Siphon/mantle</tissue>
    </source>
</reference>
<sequence length="76" mass="8848">MRGITLNFKNSLDINFNTVKDMVTGKSEVKHIAVVMKTRLNPTLGHIITKREVKDYKIVFDRRVITNKNHTQPYGY</sequence>
<evidence type="ECO:0000313" key="2">
    <source>
        <dbReference type="Proteomes" id="UP001164746"/>
    </source>
</evidence>
<gene>
    <name evidence="1" type="ORF">MAR_007465</name>
</gene>
<dbReference type="Proteomes" id="UP001164746">
    <property type="component" value="Chromosome 1"/>
</dbReference>
<proteinExistence type="predicted"/>